<dbReference type="PANTHER" id="PTHR11692">
    <property type="entry name" value="BIFUNCTIONAL PURINE BIOSYNTHESIS PROTEIN PURH"/>
    <property type="match status" value="1"/>
</dbReference>
<dbReference type="EMBL" id="JBCHKQ010000002">
    <property type="protein sequence ID" value="MEM5947883.1"/>
    <property type="molecule type" value="Genomic_DNA"/>
</dbReference>
<dbReference type="InterPro" id="IPR002695">
    <property type="entry name" value="PurH-like"/>
</dbReference>
<sequence length="418" mass="46913">MSEKKNLKEIYRIMVDDPFPQSMEISFIENGERQTLFYEKAVWNIDGEVKGLRYGENPDQPAALYKLVNGNLVLGQVSIIQPGKYLASDIELLQSGKHPGKINITDVDSALNILKYFPDKTCCVIIKHNNPCGVAVASTAAEAYHKAYFADRVAAFGGAIAINTTLDKETAELITQSYSEVVVAPDYTEAALAILKTKKNLRIMRIENINRLIDFRDERFIEPRALIDGGIIMQWSFRSAVMSKEDFLPAETEYKGQKYAIKRKPTDKELDDMLFGWLVETGVTSNSVIYVKDGVTVGIGTGEQDRVGVAMIARDKAYTKMADRLCWEKYKTPWNMFDDERKKQEIWEEVKAENGGIKGSIMVSDAFFPFRDGVDVGIKEGITGVVQPGGSLRDFESIEACNEANVTMVFTGQRCFRH</sequence>
<dbReference type="InterPro" id="IPR016193">
    <property type="entry name" value="Cytidine_deaminase-like"/>
</dbReference>
<dbReference type="RefSeq" id="WP_420069330.1">
    <property type="nucleotide sequence ID" value="NZ_JBCHKQ010000002.1"/>
</dbReference>
<dbReference type="Gene3D" id="3.40.140.20">
    <property type="match status" value="2"/>
</dbReference>
<dbReference type="SMART" id="SM00798">
    <property type="entry name" value="AICARFT_IMPCHas"/>
    <property type="match status" value="1"/>
</dbReference>
<keyword evidence="2" id="KW-1185">Reference proteome</keyword>
<name>A0ABU9UB71_9SPIR</name>
<dbReference type="Proteomes" id="UP001466331">
    <property type="component" value="Unassembled WGS sequence"/>
</dbReference>
<comment type="caution">
    <text evidence="1">The sequence shown here is derived from an EMBL/GenBank/DDBJ whole genome shotgun (WGS) entry which is preliminary data.</text>
</comment>
<gene>
    <name evidence="1" type="ORF">WKV44_04940</name>
</gene>
<dbReference type="PANTHER" id="PTHR11692:SF0">
    <property type="entry name" value="BIFUNCTIONAL PURINE BIOSYNTHESIS PROTEIN ATIC"/>
    <property type="match status" value="1"/>
</dbReference>
<dbReference type="InterPro" id="IPR024051">
    <property type="entry name" value="AICAR_Tfase_dup_dom_sf"/>
</dbReference>
<dbReference type="Pfam" id="PF01808">
    <property type="entry name" value="AICARFT_IMPCHas"/>
    <property type="match status" value="1"/>
</dbReference>
<protein>
    <submittedName>
        <fullName evidence="1">IMP cyclohydrolase</fullName>
    </submittedName>
</protein>
<evidence type="ECO:0000313" key="1">
    <source>
        <dbReference type="EMBL" id="MEM5947883.1"/>
    </source>
</evidence>
<proteinExistence type="predicted"/>
<dbReference type="SUPFAM" id="SSF53927">
    <property type="entry name" value="Cytidine deaminase-like"/>
    <property type="match status" value="1"/>
</dbReference>
<reference evidence="1 2" key="1">
    <citation type="submission" date="2024-03" db="EMBL/GenBank/DDBJ databases">
        <title>Ignisphaera cupida sp. nov., a hyperthermophilic hydrolytic archaeon from a hot spring of Kamchatka, and proposal of Ignisphaeraceae fam. nov.</title>
        <authorList>
            <person name="Podosokorskaya O.A."/>
            <person name="Elcheninov A.G."/>
            <person name="Maltseva A.I."/>
            <person name="Zayulina K.S."/>
            <person name="Novikov A."/>
            <person name="Merkel A.Y."/>
        </authorList>
    </citation>
    <scope>NUCLEOTIDE SEQUENCE [LARGE SCALE GENOMIC DNA]</scope>
    <source>
        <strain evidence="1 2">38H-sp</strain>
    </source>
</reference>
<evidence type="ECO:0000313" key="2">
    <source>
        <dbReference type="Proteomes" id="UP001466331"/>
    </source>
</evidence>
<organism evidence="1 2">
    <name type="scientific">Rarispira pelagica</name>
    <dbReference type="NCBI Taxonomy" id="3141764"/>
    <lineage>
        <taxon>Bacteria</taxon>
        <taxon>Pseudomonadati</taxon>
        <taxon>Spirochaetota</taxon>
        <taxon>Spirochaetia</taxon>
        <taxon>Winmispirales</taxon>
        <taxon>Winmispiraceae</taxon>
        <taxon>Rarispira</taxon>
    </lineage>
</organism>
<accession>A0ABU9UB71</accession>